<dbReference type="PRINTS" id="PR00691">
    <property type="entry name" value="ADHESINB"/>
</dbReference>
<organism evidence="5 6">
    <name type="scientific">Staphylococcus argensis</name>
    <dbReference type="NCBI Taxonomy" id="1607738"/>
    <lineage>
        <taxon>Bacteria</taxon>
        <taxon>Bacillati</taxon>
        <taxon>Bacillota</taxon>
        <taxon>Bacilli</taxon>
        <taxon>Bacillales</taxon>
        <taxon>Staphylococcaceae</taxon>
        <taxon>Staphylococcus</taxon>
    </lineage>
</organism>
<dbReference type="Gene3D" id="3.40.50.1980">
    <property type="entry name" value="Nitrogenase molybdenum iron protein domain"/>
    <property type="match status" value="2"/>
</dbReference>
<comment type="similarity">
    <text evidence="3">Belongs to the bacterial solute-binding protein 9 family.</text>
</comment>
<keyword evidence="1 3" id="KW-0813">Transport</keyword>
<dbReference type="RefSeq" id="WP_103371542.1">
    <property type="nucleotide sequence ID" value="NZ_CBCRVO010000001.1"/>
</dbReference>
<evidence type="ECO:0000313" key="5">
    <source>
        <dbReference type="EMBL" id="POA10301.1"/>
    </source>
</evidence>
<feature type="region of interest" description="Disordered" evidence="4">
    <location>
        <begin position="121"/>
        <end position="147"/>
    </location>
</feature>
<sequence>MKKIISIISILVLATALVGCGKDEKKVSKDHKLKVHTTVFAFKSFTDQIGGKYVDTQSIYPAGADIHSYEPTQKKMINIAKGDLFIYSNDDMDPVGKKISKSINKKDNKLALADKVSKKDLLASDEDEHEHEHEHGHHHAHSKNDPHVWLDPVLDQKFAKEIKDQLVKKDPEHKSYYEKNYKKLDKDLANIDKDMKKVTKDKKRDQVIISHDSLGYLADRYHFKQKGVNGMNDEEPSQKEVMNIVKEIKSSHQPYVMYEQNIPSKVTDVIKKETNTKPIEFHNLSVLTKDEENKEDISYQSIMKENIKSLDKALNQ</sequence>
<keyword evidence="2" id="KW-0732">Signal</keyword>
<dbReference type="GeneID" id="98297898"/>
<dbReference type="GO" id="GO:0030001">
    <property type="term" value="P:metal ion transport"/>
    <property type="evidence" value="ECO:0007669"/>
    <property type="project" value="InterPro"/>
</dbReference>
<dbReference type="PROSITE" id="PS51257">
    <property type="entry name" value="PROKAR_LIPOPROTEIN"/>
    <property type="match status" value="1"/>
</dbReference>
<proteinExistence type="inferred from homology"/>
<reference evidence="5 6" key="1">
    <citation type="submission" date="2017-08" db="EMBL/GenBank/DDBJ databases">
        <title>Draft genome sequences of 64 type strains of genus Staph aureus.</title>
        <authorList>
            <person name="Cole K."/>
            <person name="Golubchik T."/>
            <person name="Russell J."/>
            <person name="Foster D."/>
            <person name="Llewelyn M."/>
            <person name="Wilson D."/>
            <person name="Crook D."/>
            <person name="Paul J."/>
        </authorList>
    </citation>
    <scope>NUCLEOTIDE SEQUENCE [LARGE SCALE GENOMIC DNA]</scope>
    <source>
        <strain evidence="5 6">DSM 29875</strain>
    </source>
</reference>
<evidence type="ECO:0000256" key="1">
    <source>
        <dbReference type="ARBA" id="ARBA00022448"/>
    </source>
</evidence>
<dbReference type="Pfam" id="PF01297">
    <property type="entry name" value="ZnuA"/>
    <property type="match status" value="1"/>
</dbReference>
<dbReference type="InterPro" id="IPR050492">
    <property type="entry name" value="Bact_metal-bind_prot9"/>
</dbReference>
<dbReference type="InterPro" id="IPR006129">
    <property type="entry name" value="AdhesinB"/>
</dbReference>
<protein>
    <submittedName>
        <fullName evidence="5">ABC transporter substrate-binding protein</fullName>
    </submittedName>
</protein>
<dbReference type="GO" id="GO:0046872">
    <property type="term" value="F:metal ion binding"/>
    <property type="evidence" value="ECO:0007669"/>
    <property type="project" value="InterPro"/>
</dbReference>
<name>A0A2K4FG51_9STAP</name>
<dbReference type="InterPro" id="IPR006127">
    <property type="entry name" value="ZnuA-like"/>
</dbReference>
<accession>A0A2K4FG51</accession>
<dbReference type="SUPFAM" id="SSF53807">
    <property type="entry name" value="Helical backbone' metal receptor"/>
    <property type="match status" value="1"/>
</dbReference>
<evidence type="ECO:0000256" key="3">
    <source>
        <dbReference type="RuleBase" id="RU003512"/>
    </source>
</evidence>
<evidence type="ECO:0000256" key="4">
    <source>
        <dbReference type="SAM" id="MobiDB-lite"/>
    </source>
</evidence>
<comment type="caution">
    <text evidence="5">The sequence shown here is derived from an EMBL/GenBank/DDBJ whole genome shotgun (WGS) entry which is preliminary data.</text>
</comment>
<dbReference type="InterPro" id="IPR006128">
    <property type="entry name" value="Lipoprotein_PsaA-like"/>
</dbReference>
<dbReference type="EMBL" id="PPPX01000001">
    <property type="protein sequence ID" value="POA10301.1"/>
    <property type="molecule type" value="Genomic_DNA"/>
</dbReference>
<dbReference type="PRINTS" id="PR00690">
    <property type="entry name" value="ADHESNFAMILY"/>
</dbReference>
<evidence type="ECO:0000256" key="2">
    <source>
        <dbReference type="ARBA" id="ARBA00022729"/>
    </source>
</evidence>
<dbReference type="PANTHER" id="PTHR42953:SF8">
    <property type="entry name" value="ZINT DOMAIN-CONTAINING PROTEIN"/>
    <property type="match status" value="1"/>
</dbReference>
<evidence type="ECO:0000313" key="6">
    <source>
        <dbReference type="Proteomes" id="UP000242712"/>
    </source>
</evidence>
<dbReference type="AlphaFoldDB" id="A0A2K4FG51"/>
<dbReference type="Proteomes" id="UP000242712">
    <property type="component" value="Unassembled WGS sequence"/>
</dbReference>
<keyword evidence="6" id="KW-1185">Reference proteome</keyword>
<dbReference type="PANTHER" id="PTHR42953">
    <property type="entry name" value="HIGH-AFFINITY ZINC UPTAKE SYSTEM PROTEIN ZNUA-RELATED"/>
    <property type="match status" value="1"/>
</dbReference>
<dbReference type="OrthoDB" id="9810636at2"/>
<dbReference type="GO" id="GO:0007155">
    <property type="term" value="P:cell adhesion"/>
    <property type="evidence" value="ECO:0007669"/>
    <property type="project" value="InterPro"/>
</dbReference>
<gene>
    <name evidence="5" type="ORF">CD039_05990</name>
</gene>